<dbReference type="EMBL" id="JASWJB010000021">
    <property type="protein sequence ID" value="KAK2612073.1"/>
    <property type="molecule type" value="Genomic_DNA"/>
</dbReference>
<dbReference type="Proteomes" id="UP001251528">
    <property type="component" value="Unassembled WGS sequence"/>
</dbReference>
<evidence type="ECO:0000313" key="2">
    <source>
        <dbReference type="Proteomes" id="UP001251528"/>
    </source>
</evidence>
<dbReference type="AlphaFoldDB" id="A0AAJ0FXS9"/>
<reference evidence="1" key="1">
    <citation type="submission" date="2023-06" db="EMBL/GenBank/DDBJ databases">
        <title>Conoideocrella luteorostrata (Hypocreales: Clavicipitaceae), a potential biocontrol fungus for elongate hemlock scale in United States Christmas tree production areas.</title>
        <authorList>
            <person name="Barrett H."/>
            <person name="Lovett B."/>
            <person name="Macias A.M."/>
            <person name="Stajich J.E."/>
            <person name="Kasson M.T."/>
        </authorList>
    </citation>
    <scope>NUCLEOTIDE SEQUENCE</scope>
    <source>
        <strain evidence="1">ARSEF 14590</strain>
    </source>
</reference>
<keyword evidence="2" id="KW-1185">Reference proteome</keyword>
<dbReference type="Gene3D" id="1.25.40.20">
    <property type="entry name" value="Ankyrin repeat-containing domain"/>
    <property type="match status" value="1"/>
</dbReference>
<gene>
    <name evidence="1" type="ORF">QQS21_001922</name>
</gene>
<dbReference type="SUPFAM" id="SSF48403">
    <property type="entry name" value="Ankyrin repeat"/>
    <property type="match status" value="1"/>
</dbReference>
<name>A0AAJ0FXS9_9HYPO</name>
<dbReference type="InterPro" id="IPR036770">
    <property type="entry name" value="Ankyrin_rpt-contain_sf"/>
</dbReference>
<accession>A0AAJ0FXS9</accession>
<evidence type="ECO:0000313" key="1">
    <source>
        <dbReference type="EMBL" id="KAK2612073.1"/>
    </source>
</evidence>
<organism evidence="1 2">
    <name type="scientific">Conoideocrella luteorostrata</name>
    <dbReference type="NCBI Taxonomy" id="1105319"/>
    <lineage>
        <taxon>Eukaryota</taxon>
        <taxon>Fungi</taxon>
        <taxon>Dikarya</taxon>
        <taxon>Ascomycota</taxon>
        <taxon>Pezizomycotina</taxon>
        <taxon>Sordariomycetes</taxon>
        <taxon>Hypocreomycetidae</taxon>
        <taxon>Hypocreales</taxon>
        <taxon>Clavicipitaceae</taxon>
        <taxon>Conoideocrella</taxon>
    </lineage>
</organism>
<comment type="caution">
    <text evidence="1">The sequence shown here is derived from an EMBL/GenBank/DDBJ whole genome shotgun (WGS) entry which is preliminary data.</text>
</comment>
<sequence>MHRKIVTGNDFAGFAPPHRRDGVLPVVGLRPLAPDDRAQRGPDRPVVQHADFWSVRLTLLLSKQTVGRNVAPSSPVERERMRQGIAMMESRNARCSPVHSTPSERAVLQQVEASFAHLPPLPSWLNRPEYLARPNVICPTDDALDFFLACEQGQMQQMTLFVETQIQSQAHLQYGLERASFGNQPEAARYLLNNGTNLHSNVFERFHDKNEYLRMTIFDVYPEEGSLILLLQVFIDFGWHPNQAWTMPFKNAPGFPLCCSKCIQNRPLARFLLLQGADPKLGPCNGIWDGTTPVDRDSDRAFTAALSTCDITLLKELIMHGVNPHNACPLSSLVSRNLPFSQRRETADYVLSLDGNSINKVQLVHIRAGTTEFPAQPRGTVHPETALSKARALGDDEYAEWLLEKGADPEISRQHGKRVNYIGNIRYPVA</sequence>
<protein>
    <recommendedName>
        <fullName evidence="3">Ankyrin repeat protein</fullName>
    </recommendedName>
</protein>
<evidence type="ECO:0008006" key="3">
    <source>
        <dbReference type="Google" id="ProtNLM"/>
    </source>
</evidence>
<proteinExistence type="predicted"/>